<dbReference type="GO" id="GO:0006611">
    <property type="term" value="P:protein export from nucleus"/>
    <property type="evidence" value="ECO:0007669"/>
    <property type="project" value="TreeGrafter"/>
</dbReference>
<dbReference type="InterPro" id="IPR044189">
    <property type="entry name" value="XPO4/7-like"/>
</dbReference>
<dbReference type="SUPFAM" id="SSF48371">
    <property type="entry name" value="ARM repeat"/>
    <property type="match status" value="1"/>
</dbReference>
<dbReference type="EMBL" id="SDOX01000021">
    <property type="protein sequence ID" value="TFJ83591.1"/>
    <property type="molecule type" value="Genomic_DNA"/>
</dbReference>
<protein>
    <recommendedName>
        <fullName evidence="8">Exportin-4</fullName>
    </recommendedName>
</protein>
<dbReference type="PROSITE" id="PS50166">
    <property type="entry name" value="IMPORTIN_B_NT"/>
    <property type="match status" value="1"/>
</dbReference>
<keyword evidence="6" id="KW-0653">Protein transport</keyword>
<evidence type="ECO:0000256" key="8">
    <source>
        <dbReference type="ARBA" id="ARBA00040444"/>
    </source>
</evidence>
<name>A0A4D9CWA8_9STRA</name>
<evidence type="ECO:0000313" key="10">
    <source>
        <dbReference type="EMBL" id="TFJ83591.1"/>
    </source>
</evidence>
<dbReference type="Gene3D" id="1.25.10.10">
    <property type="entry name" value="Leucine-rich Repeat Variant"/>
    <property type="match status" value="2"/>
</dbReference>
<comment type="subcellular location">
    <subcellularLocation>
        <location evidence="2">Cytoplasm</location>
    </subcellularLocation>
    <subcellularLocation>
        <location evidence="1">Nucleus</location>
    </subcellularLocation>
</comment>
<evidence type="ECO:0000313" key="11">
    <source>
        <dbReference type="Proteomes" id="UP000355283"/>
    </source>
</evidence>
<dbReference type="PANTHER" id="PTHR12596">
    <property type="entry name" value="EXPORTIN 4,7-RELATED"/>
    <property type="match status" value="1"/>
</dbReference>
<dbReference type="OrthoDB" id="193405at2759"/>
<dbReference type="InterPro" id="IPR001494">
    <property type="entry name" value="Importin-beta_N"/>
</dbReference>
<feature type="domain" description="Importin N-terminal" evidence="9">
    <location>
        <begin position="22"/>
        <end position="88"/>
    </location>
</feature>
<dbReference type="InterPro" id="IPR016024">
    <property type="entry name" value="ARM-type_fold"/>
</dbReference>
<proteinExistence type="inferred from homology"/>
<dbReference type="GO" id="GO:0005049">
    <property type="term" value="F:nuclear export signal receptor activity"/>
    <property type="evidence" value="ECO:0007669"/>
    <property type="project" value="InterPro"/>
</dbReference>
<dbReference type="InterPro" id="IPR011989">
    <property type="entry name" value="ARM-like"/>
</dbReference>
<evidence type="ECO:0000256" key="6">
    <source>
        <dbReference type="ARBA" id="ARBA00022927"/>
    </source>
</evidence>
<evidence type="ECO:0000256" key="1">
    <source>
        <dbReference type="ARBA" id="ARBA00004123"/>
    </source>
</evidence>
<evidence type="ECO:0000256" key="3">
    <source>
        <dbReference type="ARBA" id="ARBA00009466"/>
    </source>
</evidence>
<dbReference type="PANTHER" id="PTHR12596:SF1">
    <property type="entry name" value="EXPORTIN-4"/>
    <property type="match status" value="1"/>
</dbReference>
<dbReference type="GO" id="GO:0031267">
    <property type="term" value="F:small GTPase binding"/>
    <property type="evidence" value="ECO:0007669"/>
    <property type="project" value="InterPro"/>
</dbReference>
<sequence length="1234" mass="133057">MEAALAHIEHACELLQTDPMRASEILLALRSNPEALGVARHVLEHSTNPVAQFHATGLLQAALLGRWTELPLEERAAARSYLATLLLNHGERYSHFVSSQLLQTFAVLWKRGWAEEGPDGKTHFFQQVQALTHAPEEKDGGGEASRKKNKVVLASEFLLALVGEFSTAKSAALGLPLEFHRQAHKAFEDYGLLPCLEIGMGMLARGVEETLVALPPSGQAGREGGSGLTADAHGSLLRLNAIVQLCLETLSWDFTGFDPLQEPSMKTPCFISPPIAWRPYLLRLDLLEGLVSVYTRLRGLSVQEGEGRLHLLRQLLTQLASLQGPVFPTGEERSQYALFLLRVGVDFLSQSVEAASTAEAAFYEGRQGSGAAEDEVEGYGREVDGWVSFVHVCVSNFRLPVLAAFPFFPELCQRLSAVTCLLLRVTAGRAVNYRGSNQDWTAACEEGWAMAAFETLIETWGVLVADPMIAGEGGGSGGTSPVGPMGMEGGGGGVEAARSLEEDAEEEAEAIATANVEEQVGGGNQAGCLTRLHWLLTRAGGREGESLDRSPAGVVALLEEARVLVQAWGHLIADDMHGEQPAIPEAIHRLCFHATPASTPSSSFPPSFPPSLLPATSLPPSTAAALLVDACIHLQHLAGFLLQRAVEVPDDPFLSPYLTETILSFVARFARTYLLPDHSLYRNGILAPTLVQAFGGEAGEGQVEQSLRIAWGFLTRWPSQREVAKAAIAVVRAVVLTGGESLGRAAVRSEAWKVMLRDMEAEKHFLRQHGEQLVGNGQEGHGRAPSPSPQIPPELGYLRLASDLRGELLEVVVGGILARENDAEAGQGIAQVAGPVETRLHFLLLGLKSSNGKSGVGRGGLVREVGVVAGLYAGMARAVDNTGQAYLPRLITHALKPLLDVATLCSAYPDALHAVLLFLRDYAEVQISSLGAPATMSLLTATGQALKAYASHNVGRTRKDANSKEEAVGDILCVLELLSHVASKDFVDFSAEQEGKLAADTVADVVFFGLERLIPLMSEELLEYPPLGKQYFTLVNSMVSTYTERVAFLPHPLFMQLLQSVMFGVQRPDSEIARDSLRALAGLASFHAQTVGTRVGPAGHANGGGRGLEAHVTAHPALFSECTRKLLHLVVYEGSVWDRLDAASNALLALILCDREAFLCLLAGILEEQPPSVKERLGQEFQKLMSAIPPRVEGGDGREGGRRRGPAWDRQTKLAFRHHLRAFATQVRPFMQMR</sequence>
<dbReference type="GO" id="GO:0005737">
    <property type="term" value="C:cytoplasm"/>
    <property type="evidence" value="ECO:0007669"/>
    <property type="project" value="UniProtKB-SubCell"/>
</dbReference>
<evidence type="ECO:0000256" key="4">
    <source>
        <dbReference type="ARBA" id="ARBA00022448"/>
    </source>
</evidence>
<comment type="similarity">
    <text evidence="3">Belongs to the exportin family.</text>
</comment>
<evidence type="ECO:0000256" key="5">
    <source>
        <dbReference type="ARBA" id="ARBA00022490"/>
    </source>
</evidence>
<organism evidence="10 11">
    <name type="scientific">Nannochloropsis salina CCMP1776</name>
    <dbReference type="NCBI Taxonomy" id="1027361"/>
    <lineage>
        <taxon>Eukaryota</taxon>
        <taxon>Sar</taxon>
        <taxon>Stramenopiles</taxon>
        <taxon>Ochrophyta</taxon>
        <taxon>Eustigmatophyceae</taxon>
        <taxon>Eustigmatales</taxon>
        <taxon>Monodopsidaceae</taxon>
        <taxon>Microchloropsis</taxon>
        <taxon>Microchloropsis salina</taxon>
    </lineage>
</organism>
<dbReference type="AlphaFoldDB" id="A0A4D9CWA8"/>
<evidence type="ECO:0000256" key="2">
    <source>
        <dbReference type="ARBA" id="ARBA00004496"/>
    </source>
</evidence>
<keyword evidence="4" id="KW-0813">Transport</keyword>
<keyword evidence="5" id="KW-0963">Cytoplasm</keyword>
<evidence type="ECO:0000259" key="9">
    <source>
        <dbReference type="PROSITE" id="PS50166"/>
    </source>
</evidence>
<reference evidence="10 11" key="1">
    <citation type="submission" date="2019-01" db="EMBL/GenBank/DDBJ databases">
        <title>Nuclear Genome Assembly of the Microalgal Biofuel strain Nannochloropsis salina CCMP1776.</title>
        <authorList>
            <person name="Hovde B."/>
        </authorList>
    </citation>
    <scope>NUCLEOTIDE SEQUENCE [LARGE SCALE GENOMIC DNA]</scope>
    <source>
        <strain evidence="10 11">CCMP1776</strain>
    </source>
</reference>
<keyword evidence="11" id="KW-1185">Reference proteome</keyword>
<dbReference type="GO" id="GO:0005643">
    <property type="term" value="C:nuclear pore"/>
    <property type="evidence" value="ECO:0007669"/>
    <property type="project" value="TreeGrafter"/>
</dbReference>
<comment type="caution">
    <text evidence="10">The sequence shown here is derived from an EMBL/GenBank/DDBJ whole genome shotgun (WGS) entry which is preliminary data.</text>
</comment>
<evidence type="ECO:0000256" key="7">
    <source>
        <dbReference type="ARBA" id="ARBA00023242"/>
    </source>
</evidence>
<gene>
    <name evidence="10" type="ORF">NSK_004696</name>
</gene>
<dbReference type="Proteomes" id="UP000355283">
    <property type="component" value="Unassembled WGS sequence"/>
</dbReference>
<accession>A0A4D9CWA8</accession>
<keyword evidence="7" id="KW-0539">Nucleus</keyword>